<dbReference type="NCBIfam" id="TIGR03991">
    <property type="entry name" value="alt_bact_glmU"/>
    <property type="match status" value="1"/>
</dbReference>
<protein>
    <submittedName>
        <fullName evidence="4">Glucose-1-phosphate thymidylyltransferase</fullName>
        <ecNumber evidence="4">2.7.7.24</ecNumber>
    </submittedName>
</protein>
<evidence type="ECO:0000256" key="1">
    <source>
        <dbReference type="ARBA" id="ARBA00022679"/>
    </source>
</evidence>
<dbReference type="RefSeq" id="WP_184308582.1">
    <property type="nucleotide sequence ID" value="NZ_JACHXU010000026.1"/>
</dbReference>
<proteinExistence type="predicted"/>
<feature type="region of interest" description="Disordered" evidence="3">
    <location>
        <begin position="119"/>
        <end position="139"/>
    </location>
</feature>
<dbReference type="EC" id="2.7.7.24" evidence="4"/>
<dbReference type="InterPro" id="IPR050065">
    <property type="entry name" value="GlmU-like"/>
</dbReference>
<dbReference type="AlphaFoldDB" id="A0A7W5H941"/>
<comment type="caution">
    <text evidence="4">The sequence shown here is derived from an EMBL/GenBank/DDBJ whole genome shotgun (WGS) entry which is preliminary data.</text>
</comment>
<feature type="region of interest" description="Disordered" evidence="3">
    <location>
        <begin position="156"/>
        <end position="188"/>
    </location>
</feature>
<dbReference type="PANTHER" id="PTHR43584:SF9">
    <property type="entry name" value="TRANSFERASE HEXAPEPTIDE REPEAT CONTAINING PROTEIN"/>
    <property type="match status" value="1"/>
</dbReference>
<evidence type="ECO:0000313" key="5">
    <source>
        <dbReference type="Proteomes" id="UP000536179"/>
    </source>
</evidence>
<dbReference type="SUPFAM" id="SSF51161">
    <property type="entry name" value="Trimeric LpxA-like enzymes"/>
    <property type="match status" value="1"/>
</dbReference>
<dbReference type="Proteomes" id="UP000536179">
    <property type="component" value="Unassembled WGS sequence"/>
</dbReference>
<dbReference type="EMBL" id="JACHXU010000026">
    <property type="protein sequence ID" value="MBB3209740.1"/>
    <property type="molecule type" value="Genomic_DNA"/>
</dbReference>
<accession>A0A7W5H941</accession>
<reference evidence="4 5" key="1">
    <citation type="submission" date="2020-08" db="EMBL/GenBank/DDBJ databases">
        <title>Genomic Encyclopedia of Type Strains, Phase III (KMG-III): the genomes of soil and plant-associated and newly described type strains.</title>
        <authorList>
            <person name="Whitman W."/>
        </authorList>
    </citation>
    <scope>NUCLEOTIDE SEQUENCE [LARGE SCALE GENOMIC DNA]</scope>
    <source>
        <strain evidence="4 5">CECT 8075</strain>
    </source>
</reference>
<dbReference type="Gene3D" id="2.160.10.10">
    <property type="entry name" value="Hexapeptide repeat proteins"/>
    <property type="match status" value="1"/>
</dbReference>
<evidence type="ECO:0000256" key="2">
    <source>
        <dbReference type="ARBA" id="ARBA00023315"/>
    </source>
</evidence>
<evidence type="ECO:0000313" key="4">
    <source>
        <dbReference type="EMBL" id="MBB3209740.1"/>
    </source>
</evidence>
<keyword evidence="5" id="KW-1185">Reference proteome</keyword>
<evidence type="ECO:0000256" key="3">
    <source>
        <dbReference type="SAM" id="MobiDB-lite"/>
    </source>
</evidence>
<keyword evidence="1 4" id="KW-0808">Transferase</keyword>
<organism evidence="4 5">
    <name type="scientific">Aporhodopirellula rubra</name>
    <dbReference type="NCBI Taxonomy" id="980271"/>
    <lineage>
        <taxon>Bacteria</taxon>
        <taxon>Pseudomonadati</taxon>
        <taxon>Planctomycetota</taxon>
        <taxon>Planctomycetia</taxon>
        <taxon>Pirellulales</taxon>
        <taxon>Pirellulaceae</taxon>
        <taxon>Aporhodopirellula</taxon>
    </lineage>
</organism>
<keyword evidence="2" id="KW-0012">Acyltransferase</keyword>
<dbReference type="PANTHER" id="PTHR43584">
    <property type="entry name" value="NUCLEOTIDYL TRANSFERASE"/>
    <property type="match status" value="1"/>
</dbReference>
<dbReference type="InterPro" id="IPR023917">
    <property type="entry name" value="Bifunctiontional_GlmU_bac-type"/>
</dbReference>
<sequence>MLIYCFEDDCVEKLAPIVHARPAYAIGCAGFRLIDWLDKLRRDHGSTSLVGEVRDYLSAIQTADYGVDAAPESFLSPETADSDRPDVLLVNARLIPSVSNLRVLEDLIRSDQYSVVISPSDDHETDVEPGTESKRDSSGSVLAAWMPAAEVGKALRRSASSKPSSIDYAKTPLKGSPSATRSNDKKMPVPPSVYRILCRHAASTGARSSAQLSEFHWPHDVVSAHMKCMNDSIEYRIAAGNYTQLQDGVFVGQNVSIGDYESIHTDGGAIVLDDNVKVGPFCFLEGPLYAGANTRVIEHSSIKDGVALGHTTKIGGEVEASVIEPYTNKQHHGFLGHSYLGSWINLGAGTCNSDLKNTYGKINIEYGNDKIATGMQFLGCIMGDYSKSAINTGIFTGKVIGVCSMMYGFVTGNVPSYVNYARLFGQTSLLPPEVMVNTQARMFARRKVKQRQADIDLIHAMYHRTEVERQMSDQLGF</sequence>
<dbReference type="InterPro" id="IPR011004">
    <property type="entry name" value="Trimer_LpxA-like_sf"/>
</dbReference>
<name>A0A7W5H941_9BACT</name>
<keyword evidence="4" id="KW-0548">Nucleotidyltransferase</keyword>
<dbReference type="Pfam" id="PF13562">
    <property type="entry name" value="NTP_transf_4"/>
    <property type="match status" value="1"/>
</dbReference>
<gene>
    <name evidence="4" type="ORF">FHS27_005580</name>
</gene>
<dbReference type="GO" id="GO:0008879">
    <property type="term" value="F:glucose-1-phosphate thymidylyltransferase activity"/>
    <property type="evidence" value="ECO:0007669"/>
    <property type="project" value="UniProtKB-EC"/>
</dbReference>
<dbReference type="GO" id="GO:0016746">
    <property type="term" value="F:acyltransferase activity"/>
    <property type="evidence" value="ECO:0007669"/>
    <property type="project" value="UniProtKB-KW"/>
</dbReference>